<dbReference type="InterPro" id="IPR038461">
    <property type="entry name" value="Schlafen_AlbA_2_dom_sf"/>
</dbReference>
<proteinExistence type="predicted"/>
<sequence length="396" mass="44493">MTNEELLLLFNDLESDRVERKKSWNSSKEKIREAICAFANDLPNYELSGVVFIGVHDNGDCARLTITDELLLTISQCKDDGTIVPFPTMVVQKHVLSGCEVVAIIVEPSYSPPIRIRGRAWIRVGPRRAIASPDDERILNEKRRSKDLSFDLKPVLSASIDDLDIGLFQRIYLPSAIAFDILEENRRPLEHQLVSLRLLDSVETQIPTVVGILTVGHTPRDYIYGAYIQFLRIDGNELTDPIIDQKELDDPLPDTMRLIDDLLEINIMTSSTFVGSRLEAKRPDYPIEALQQLIRNAILHRSYEANNTPVRITWFNDRVEISNPGGLFGQVNKSNLGQGATDYRNPHIAEALKNLGFVQRFGFGIPIAEKSLDVNGNPPIEFQIAPNSVLAVVRKG</sequence>
<dbReference type="PANTHER" id="PTHR30595">
    <property type="entry name" value="GLPR-RELATED TRANSCRIPTIONAL REPRESSOR"/>
    <property type="match status" value="1"/>
</dbReference>
<dbReference type="Gene3D" id="3.30.950.30">
    <property type="entry name" value="Schlafen, AAA domain"/>
    <property type="match status" value="1"/>
</dbReference>
<evidence type="ECO:0000259" key="1">
    <source>
        <dbReference type="Pfam" id="PF04326"/>
    </source>
</evidence>
<dbReference type="Pfam" id="PF13749">
    <property type="entry name" value="HATPase_c_4"/>
    <property type="match status" value="1"/>
</dbReference>
<accession>A0A3B0V5J6</accession>
<evidence type="ECO:0000313" key="2">
    <source>
        <dbReference type="EMBL" id="VAW33187.1"/>
    </source>
</evidence>
<name>A0A3B0V5J6_9ZZZZ</name>
<feature type="domain" description="Schlafen AlbA-2" evidence="1">
    <location>
        <begin position="14"/>
        <end position="127"/>
    </location>
</feature>
<protein>
    <submittedName>
        <fullName evidence="2">Uncharacterized protein BT3327</fullName>
    </submittedName>
</protein>
<dbReference type="InterPro" id="IPR038475">
    <property type="entry name" value="RecG_C_sf"/>
</dbReference>
<dbReference type="PANTHER" id="PTHR30595:SF6">
    <property type="entry name" value="SCHLAFEN ALBA-2 DOMAIN-CONTAINING PROTEIN"/>
    <property type="match status" value="1"/>
</dbReference>
<dbReference type="Pfam" id="PF04326">
    <property type="entry name" value="SLFN_AlbA_2"/>
    <property type="match status" value="1"/>
</dbReference>
<dbReference type="AlphaFoldDB" id="A0A3B0V5J6"/>
<reference evidence="2" key="1">
    <citation type="submission" date="2018-06" db="EMBL/GenBank/DDBJ databases">
        <authorList>
            <person name="Zhirakovskaya E."/>
        </authorList>
    </citation>
    <scope>NUCLEOTIDE SEQUENCE</scope>
</reference>
<dbReference type="InterPro" id="IPR007421">
    <property type="entry name" value="Schlafen_AlbA_2_dom"/>
</dbReference>
<dbReference type="Gene3D" id="3.30.565.60">
    <property type="match status" value="1"/>
</dbReference>
<dbReference type="EMBL" id="UOEU01000427">
    <property type="protein sequence ID" value="VAW33187.1"/>
    <property type="molecule type" value="Genomic_DNA"/>
</dbReference>
<gene>
    <name evidence="2" type="ORF">MNBD_CHLOROFLEXI01-5389</name>
</gene>
<organism evidence="2">
    <name type="scientific">hydrothermal vent metagenome</name>
    <dbReference type="NCBI Taxonomy" id="652676"/>
    <lineage>
        <taxon>unclassified sequences</taxon>
        <taxon>metagenomes</taxon>
        <taxon>ecological metagenomes</taxon>
    </lineage>
</organism>